<evidence type="ECO:0000313" key="6">
    <source>
        <dbReference type="EMBL" id="KAJ3086248.1"/>
    </source>
</evidence>
<evidence type="ECO:0000256" key="1">
    <source>
        <dbReference type="ARBA" id="ARBA00004123"/>
    </source>
</evidence>
<dbReference type="InterPro" id="IPR050815">
    <property type="entry name" value="TF_fung"/>
</dbReference>
<reference evidence="6" key="1">
    <citation type="submission" date="2020-05" db="EMBL/GenBank/DDBJ databases">
        <title>Phylogenomic resolution of chytrid fungi.</title>
        <authorList>
            <person name="Stajich J.E."/>
            <person name="Amses K."/>
            <person name="Simmons R."/>
            <person name="Seto K."/>
            <person name="Myers J."/>
            <person name="Bonds A."/>
            <person name="Quandt C.A."/>
            <person name="Barry K."/>
            <person name="Liu P."/>
            <person name="Grigoriev I."/>
            <person name="Longcore J.E."/>
            <person name="James T.Y."/>
        </authorList>
    </citation>
    <scope>NUCLEOTIDE SEQUENCE</scope>
    <source>
        <strain evidence="6">JEL0513</strain>
    </source>
</reference>
<keyword evidence="7" id="KW-1185">Reference proteome</keyword>
<dbReference type="EMBL" id="JADGJH010004324">
    <property type="protein sequence ID" value="KAJ3086248.1"/>
    <property type="molecule type" value="Genomic_DNA"/>
</dbReference>
<evidence type="ECO:0000256" key="4">
    <source>
        <dbReference type="ARBA" id="ARBA00023163"/>
    </source>
</evidence>
<keyword evidence="2" id="KW-0479">Metal-binding</keyword>
<accession>A0AAD5SN60</accession>
<dbReference type="PANTHER" id="PTHR47338">
    <property type="entry name" value="ZN(II)2CYS6 TRANSCRIPTION FACTOR (EUROFUNG)-RELATED"/>
    <property type="match status" value="1"/>
</dbReference>
<dbReference type="PANTHER" id="PTHR47338:SF5">
    <property type="entry name" value="ZN(II)2CYS6 TRANSCRIPTION FACTOR (EUROFUNG)"/>
    <property type="match status" value="1"/>
</dbReference>
<proteinExistence type="predicted"/>
<evidence type="ECO:0000256" key="2">
    <source>
        <dbReference type="ARBA" id="ARBA00022723"/>
    </source>
</evidence>
<dbReference type="AlphaFoldDB" id="A0AAD5SN60"/>
<comment type="subcellular location">
    <subcellularLocation>
        <location evidence="1">Nucleus</location>
    </subcellularLocation>
</comment>
<dbReference type="GO" id="GO:0046872">
    <property type="term" value="F:metal ion binding"/>
    <property type="evidence" value="ECO:0007669"/>
    <property type="project" value="UniProtKB-KW"/>
</dbReference>
<organism evidence="6 7">
    <name type="scientific">Physocladia obscura</name>
    <dbReference type="NCBI Taxonomy" id="109957"/>
    <lineage>
        <taxon>Eukaryota</taxon>
        <taxon>Fungi</taxon>
        <taxon>Fungi incertae sedis</taxon>
        <taxon>Chytridiomycota</taxon>
        <taxon>Chytridiomycota incertae sedis</taxon>
        <taxon>Chytridiomycetes</taxon>
        <taxon>Chytridiales</taxon>
        <taxon>Chytriomycetaceae</taxon>
        <taxon>Physocladia</taxon>
    </lineage>
</organism>
<sequence>MTPQPVEFTSSPRTETDLKTLEAALQSWKLSLPDDFKTLAFEISSATPTAEKTEIYFRANLQIYYRMCVILLHKPKLMNQLRKPQQQPQLSSHANSLARLPCFTACHTAACEITTILEIIRRHNPHMTYFMPFVTAFAVFQSALVHLISGQVVEGGGVAAVSAAQVHLGALEGLSRDWGLAGKLHGNLKGLVDVARDAAVSISNVDAKSGCAGSGCGGRGPGCSQPASGIVLADNAVSSVKNEVTDIGSIESVSKRGVKVESTVVNAPASVNNGGGQFVDQTSIGNQALTDLHNNLNNVDMQRMFSNSAVPVTASSGFMPMNSGRNGQIGINMMAHHQHSAGLHLGGSNMGNINGLFNTGMNSMNQMNTMQAMNSINEITHINPIGAINSVAQMDPNSGVTASGQHLLVGLGMSNHPNGQLLTGQGNNGQLLTGQGNNGQLLTGQGNMPMFSGYGEPNGVGMDLNMGLWQIQNNNSQFALDLFMNPFANFTNEFQ</sequence>
<name>A0AAD5SN60_9FUNG</name>
<evidence type="ECO:0000313" key="7">
    <source>
        <dbReference type="Proteomes" id="UP001211907"/>
    </source>
</evidence>
<keyword evidence="5" id="KW-0539">Nucleus</keyword>
<gene>
    <name evidence="6" type="ORF">HK100_008766</name>
</gene>
<dbReference type="Proteomes" id="UP001211907">
    <property type="component" value="Unassembled WGS sequence"/>
</dbReference>
<dbReference type="GO" id="GO:0005634">
    <property type="term" value="C:nucleus"/>
    <property type="evidence" value="ECO:0007669"/>
    <property type="project" value="UniProtKB-SubCell"/>
</dbReference>
<evidence type="ECO:0000256" key="3">
    <source>
        <dbReference type="ARBA" id="ARBA00023015"/>
    </source>
</evidence>
<keyword evidence="3" id="KW-0805">Transcription regulation</keyword>
<evidence type="ECO:0000256" key="5">
    <source>
        <dbReference type="ARBA" id="ARBA00023242"/>
    </source>
</evidence>
<protein>
    <submittedName>
        <fullName evidence="6">Uncharacterized protein</fullName>
    </submittedName>
</protein>
<comment type="caution">
    <text evidence="6">The sequence shown here is derived from an EMBL/GenBank/DDBJ whole genome shotgun (WGS) entry which is preliminary data.</text>
</comment>
<dbReference type="GO" id="GO:0000981">
    <property type="term" value="F:DNA-binding transcription factor activity, RNA polymerase II-specific"/>
    <property type="evidence" value="ECO:0007669"/>
    <property type="project" value="InterPro"/>
</dbReference>
<keyword evidence="4" id="KW-0804">Transcription</keyword>
<dbReference type="CDD" id="cd12148">
    <property type="entry name" value="fungal_TF_MHR"/>
    <property type="match status" value="1"/>
</dbReference>